<dbReference type="EMBL" id="QICD01000022">
    <property type="protein sequence ID" value="RNL41298.1"/>
    <property type="molecule type" value="Genomic_DNA"/>
</dbReference>
<dbReference type="Gene3D" id="3.40.190.290">
    <property type="match status" value="1"/>
</dbReference>
<dbReference type="InterPro" id="IPR005119">
    <property type="entry name" value="LysR_subst-bd"/>
</dbReference>
<dbReference type="GO" id="GO:0003677">
    <property type="term" value="F:DNA binding"/>
    <property type="evidence" value="ECO:0007669"/>
    <property type="project" value="UniProtKB-KW"/>
</dbReference>
<gene>
    <name evidence="6" type="ORF">DMP08_09565</name>
</gene>
<dbReference type="SUPFAM" id="SSF46785">
    <property type="entry name" value="Winged helix' DNA-binding domain"/>
    <property type="match status" value="1"/>
</dbReference>
<organism evidence="6 7">
    <name type="scientific">Paraeggerthella hongkongensis</name>
    <dbReference type="NCBI Taxonomy" id="230658"/>
    <lineage>
        <taxon>Bacteria</taxon>
        <taxon>Bacillati</taxon>
        <taxon>Actinomycetota</taxon>
        <taxon>Coriobacteriia</taxon>
        <taxon>Eggerthellales</taxon>
        <taxon>Eggerthellaceae</taxon>
        <taxon>Paraeggerthella</taxon>
    </lineage>
</organism>
<keyword evidence="2" id="KW-0805">Transcription regulation</keyword>
<accession>A0A3N0B2U9</accession>
<dbReference type="InterPro" id="IPR036390">
    <property type="entry name" value="WH_DNA-bd_sf"/>
</dbReference>
<dbReference type="OrthoDB" id="3181812at2"/>
<dbReference type="CDD" id="cd05466">
    <property type="entry name" value="PBP2_LTTR_substrate"/>
    <property type="match status" value="1"/>
</dbReference>
<dbReference type="PROSITE" id="PS50931">
    <property type="entry name" value="HTH_LYSR"/>
    <property type="match status" value="1"/>
</dbReference>
<name>A0A3N0B2U9_9ACTN</name>
<dbReference type="Pfam" id="PF03466">
    <property type="entry name" value="LysR_substrate"/>
    <property type="match status" value="1"/>
</dbReference>
<dbReference type="GO" id="GO:0003700">
    <property type="term" value="F:DNA-binding transcription factor activity"/>
    <property type="evidence" value="ECO:0007669"/>
    <property type="project" value="InterPro"/>
</dbReference>
<dbReference type="SUPFAM" id="SSF53850">
    <property type="entry name" value="Periplasmic binding protein-like II"/>
    <property type="match status" value="1"/>
</dbReference>
<keyword evidence="3" id="KW-0238">DNA-binding</keyword>
<evidence type="ECO:0000256" key="3">
    <source>
        <dbReference type="ARBA" id="ARBA00023125"/>
    </source>
</evidence>
<comment type="similarity">
    <text evidence="1">Belongs to the LysR transcriptional regulatory family.</text>
</comment>
<evidence type="ECO:0000256" key="1">
    <source>
        <dbReference type="ARBA" id="ARBA00009437"/>
    </source>
</evidence>
<dbReference type="RefSeq" id="WP_123192669.1">
    <property type="nucleotide sequence ID" value="NZ_QICD01000022.1"/>
</dbReference>
<evidence type="ECO:0000256" key="4">
    <source>
        <dbReference type="ARBA" id="ARBA00023163"/>
    </source>
</evidence>
<sequence length="295" mass="33313">MDIRQLEYFIVVAREGNFTKASDELFISRQALSKAVRNLEHELRTTLLATKDNRLELTEAGMRIRNEALPIVQAYQDFEQRHSAAHEASTYKQTLAVATVHGAALSLPNRAFDSFRTMRPEVLLSIEEVNTDTAIDMVRTGESDISLVGSAPKYLHEFDIMLVVDTGIHVFVPKGSPLSNRDELSIEDLDQQQFVTFGKRDHLHRYFAESCEAANVHPNIILTSSNKDLLVRTAIEQNAFYFGFPKRVHAPDRKTAEPKPVHLGHNDTFGTYAIKRKGAPLSSSARLFWEYLGKV</sequence>
<evidence type="ECO:0000256" key="2">
    <source>
        <dbReference type="ARBA" id="ARBA00023015"/>
    </source>
</evidence>
<dbReference type="InterPro" id="IPR000847">
    <property type="entry name" value="LysR_HTH_N"/>
</dbReference>
<comment type="caution">
    <text evidence="6">The sequence shown here is derived from an EMBL/GenBank/DDBJ whole genome shotgun (WGS) entry which is preliminary data.</text>
</comment>
<keyword evidence="7" id="KW-1185">Reference proteome</keyword>
<evidence type="ECO:0000313" key="6">
    <source>
        <dbReference type="EMBL" id="RNL41298.1"/>
    </source>
</evidence>
<reference evidence="7" key="1">
    <citation type="submission" date="2018-05" db="EMBL/GenBank/DDBJ databases">
        <title>Genome Sequencing of selected type strains of the family Eggerthellaceae.</title>
        <authorList>
            <person name="Danylec N."/>
            <person name="Stoll D.A."/>
            <person name="Doetsch A."/>
            <person name="Huch M."/>
        </authorList>
    </citation>
    <scope>NUCLEOTIDE SEQUENCE [LARGE SCALE GENOMIC DNA]</scope>
    <source>
        <strain evidence="7">DSM 16106</strain>
    </source>
</reference>
<dbReference type="InterPro" id="IPR036388">
    <property type="entry name" value="WH-like_DNA-bd_sf"/>
</dbReference>
<feature type="domain" description="HTH lysR-type" evidence="5">
    <location>
        <begin position="1"/>
        <end position="58"/>
    </location>
</feature>
<evidence type="ECO:0000259" key="5">
    <source>
        <dbReference type="PROSITE" id="PS50931"/>
    </source>
</evidence>
<dbReference type="Proteomes" id="UP000278632">
    <property type="component" value="Unassembled WGS sequence"/>
</dbReference>
<protein>
    <submittedName>
        <fullName evidence="6">LysR family transcriptional regulator</fullName>
    </submittedName>
</protein>
<dbReference type="PANTHER" id="PTHR30346:SF28">
    <property type="entry name" value="HTH-TYPE TRANSCRIPTIONAL REGULATOR CYNR"/>
    <property type="match status" value="1"/>
</dbReference>
<proteinExistence type="inferred from homology"/>
<dbReference type="Gene3D" id="1.10.10.10">
    <property type="entry name" value="Winged helix-like DNA-binding domain superfamily/Winged helix DNA-binding domain"/>
    <property type="match status" value="1"/>
</dbReference>
<keyword evidence="4" id="KW-0804">Transcription</keyword>
<dbReference type="PANTHER" id="PTHR30346">
    <property type="entry name" value="TRANSCRIPTIONAL DUAL REGULATOR HCAR-RELATED"/>
    <property type="match status" value="1"/>
</dbReference>
<dbReference type="GO" id="GO:0032993">
    <property type="term" value="C:protein-DNA complex"/>
    <property type="evidence" value="ECO:0007669"/>
    <property type="project" value="TreeGrafter"/>
</dbReference>
<dbReference type="AlphaFoldDB" id="A0A3N0B2U9"/>
<evidence type="ECO:0000313" key="7">
    <source>
        <dbReference type="Proteomes" id="UP000278632"/>
    </source>
</evidence>
<dbReference type="Pfam" id="PF00126">
    <property type="entry name" value="HTH_1"/>
    <property type="match status" value="1"/>
</dbReference>